<sequence>MEFHSSCDSLLGVGYWVGHDRHELLPRTPHCYLPDKGAVGDVVHYARLLLCLRLAVLGFPRSRSSDVDPRLLY</sequence>
<evidence type="ECO:0000313" key="1">
    <source>
        <dbReference type="EMBL" id="CAB4313500.1"/>
    </source>
</evidence>
<evidence type="ECO:0000313" key="2">
    <source>
        <dbReference type="Proteomes" id="UP000507245"/>
    </source>
</evidence>
<dbReference type="Proteomes" id="UP000507245">
    <property type="component" value="Unassembled WGS sequence"/>
</dbReference>
<name>A0A6J5XI82_PRUAR</name>
<gene>
    <name evidence="1" type="ORF">ORAREDHAP_LOCUS36593</name>
</gene>
<dbReference type="AlphaFoldDB" id="A0A6J5XI82"/>
<dbReference type="EMBL" id="CAEKKB010000006">
    <property type="protein sequence ID" value="CAB4313500.1"/>
    <property type="molecule type" value="Genomic_DNA"/>
</dbReference>
<organism evidence="1 2">
    <name type="scientific">Prunus armeniaca</name>
    <name type="common">Apricot</name>
    <name type="synonym">Armeniaca vulgaris</name>
    <dbReference type="NCBI Taxonomy" id="36596"/>
    <lineage>
        <taxon>Eukaryota</taxon>
        <taxon>Viridiplantae</taxon>
        <taxon>Streptophyta</taxon>
        <taxon>Embryophyta</taxon>
        <taxon>Tracheophyta</taxon>
        <taxon>Spermatophyta</taxon>
        <taxon>Magnoliopsida</taxon>
        <taxon>eudicotyledons</taxon>
        <taxon>Gunneridae</taxon>
        <taxon>Pentapetalae</taxon>
        <taxon>rosids</taxon>
        <taxon>fabids</taxon>
        <taxon>Rosales</taxon>
        <taxon>Rosaceae</taxon>
        <taxon>Amygdaloideae</taxon>
        <taxon>Amygdaleae</taxon>
        <taxon>Prunus</taxon>
    </lineage>
</organism>
<proteinExistence type="predicted"/>
<keyword evidence="2" id="KW-1185">Reference proteome</keyword>
<accession>A0A6J5XI82</accession>
<protein>
    <submittedName>
        <fullName evidence="1">Uncharacterized protein</fullName>
    </submittedName>
</protein>
<reference evidence="2" key="1">
    <citation type="journal article" date="2020" name="Genome Biol.">
        <title>Gamete binning: chromosome-level and haplotype-resolved genome assembly enabled by high-throughput single-cell sequencing of gamete genomes.</title>
        <authorList>
            <person name="Campoy J.A."/>
            <person name="Sun H."/>
            <person name="Goel M."/>
            <person name="Jiao W.-B."/>
            <person name="Folz-Donahue K."/>
            <person name="Wang N."/>
            <person name="Rubio M."/>
            <person name="Liu C."/>
            <person name="Kukat C."/>
            <person name="Ruiz D."/>
            <person name="Huettel B."/>
            <person name="Schneeberger K."/>
        </authorList>
    </citation>
    <scope>NUCLEOTIDE SEQUENCE [LARGE SCALE GENOMIC DNA]</scope>
    <source>
        <strain evidence="2">cv. Rojo Pasion</strain>
    </source>
</reference>